<comment type="caution">
    <text evidence="3">The sequence shown here is derived from an EMBL/GenBank/DDBJ whole genome shotgun (WGS) entry which is preliminary data.</text>
</comment>
<feature type="transmembrane region" description="Helical" evidence="1">
    <location>
        <begin position="34"/>
        <end position="55"/>
    </location>
</feature>
<dbReference type="Proteomes" id="UP000740413">
    <property type="component" value="Unassembled WGS sequence"/>
</dbReference>
<gene>
    <name evidence="3" type="ORF">HW347_18190</name>
</gene>
<name>A0ABS5WM15_9FLAO</name>
<organism evidence="3 4">
    <name type="scientific">Zobellia barbeyronii</name>
    <dbReference type="NCBI Taxonomy" id="2748009"/>
    <lineage>
        <taxon>Bacteria</taxon>
        <taxon>Pseudomonadati</taxon>
        <taxon>Bacteroidota</taxon>
        <taxon>Flavobacteriia</taxon>
        <taxon>Flavobacteriales</taxon>
        <taxon>Flavobacteriaceae</taxon>
        <taxon>Zobellia</taxon>
    </lineage>
</organism>
<dbReference type="Pfam" id="PF00534">
    <property type="entry name" value="Glycos_transf_1"/>
    <property type="match status" value="1"/>
</dbReference>
<evidence type="ECO:0000313" key="4">
    <source>
        <dbReference type="Proteomes" id="UP000740413"/>
    </source>
</evidence>
<dbReference type="SUPFAM" id="SSF53756">
    <property type="entry name" value="UDP-Glycosyltransferase/glycogen phosphorylase"/>
    <property type="match status" value="1"/>
</dbReference>
<dbReference type="RefSeq" id="WP_214613173.1">
    <property type="nucleotide sequence ID" value="NZ_JACATN010000006.1"/>
</dbReference>
<keyword evidence="1" id="KW-0812">Transmembrane</keyword>
<evidence type="ECO:0000259" key="2">
    <source>
        <dbReference type="Pfam" id="PF00534"/>
    </source>
</evidence>
<keyword evidence="1" id="KW-0472">Membrane</keyword>
<feature type="domain" description="Glycosyl transferase family 1" evidence="2">
    <location>
        <begin position="167"/>
        <end position="317"/>
    </location>
</feature>
<sequence length="339" mass="38016">MSLYLAKHEQICRVIILSKKTSKGWDELEENFDIVYLPFSSYFIGALALIPYLLFKNYSDVSYTFSSQTIINGTLGLAKRLKVIKAKVILRESNSIFKLLSGYKLKIYSLFYSIGYKGSSLVITQTDYMKNQLIEALPTLTKKLNITTISNPFNFDDISSRTGTIAKEYENKKFIVAAGRLAPAKGFDILIDAFKIIALKHPNLNLIILGEGSERASLSNKIESLGLKDKIHMPGYVKNVYAYFKKAEACVLSSRIEGFPNVLLQMMSQNTAIAATLSAGGIEDIPNIYTCPTENIEKLKDCIINAIENDTEANKLIFESFLKSRTQASFYNTMMESLD</sequence>
<reference evidence="4" key="2">
    <citation type="submission" date="2023-07" db="EMBL/GenBank/DDBJ databases">
        <title>Zobellia barbeyronii sp. nov., a new marine flavobacterium, isolated from green and red algae.</title>
        <authorList>
            <person name="Nedashkovskaya O.I."/>
            <person name="Otstavnykh N."/>
            <person name="Zhukova N."/>
            <person name="Guzev K."/>
            <person name="Chausova V."/>
            <person name="Tekutyeva L."/>
            <person name="Mikhailov V."/>
            <person name="Isaeva M."/>
        </authorList>
    </citation>
    <scope>NUCLEOTIDE SEQUENCE [LARGE SCALE GENOMIC DNA]</scope>
    <source>
        <strain evidence="4">KMM 6746</strain>
    </source>
</reference>
<accession>A0ABS5WM15</accession>
<dbReference type="PANTHER" id="PTHR12526">
    <property type="entry name" value="GLYCOSYLTRANSFERASE"/>
    <property type="match status" value="1"/>
</dbReference>
<evidence type="ECO:0000256" key="1">
    <source>
        <dbReference type="SAM" id="Phobius"/>
    </source>
</evidence>
<proteinExistence type="predicted"/>
<dbReference type="EMBL" id="JACATN010000006">
    <property type="protein sequence ID" value="MBT2163207.1"/>
    <property type="molecule type" value="Genomic_DNA"/>
</dbReference>
<dbReference type="Gene3D" id="3.40.50.2000">
    <property type="entry name" value="Glycogen Phosphorylase B"/>
    <property type="match status" value="2"/>
</dbReference>
<dbReference type="InterPro" id="IPR001296">
    <property type="entry name" value="Glyco_trans_1"/>
</dbReference>
<evidence type="ECO:0000313" key="3">
    <source>
        <dbReference type="EMBL" id="MBT2163207.1"/>
    </source>
</evidence>
<keyword evidence="4" id="KW-1185">Reference proteome</keyword>
<dbReference type="CDD" id="cd03811">
    <property type="entry name" value="GT4_GT28_WabH-like"/>
    <property type="match status" value="1"/>
</dbReference>
<protein>
    <submittedName>
        <fullName evidence="3">Glycosyltransferase</fullName>
    </submittedName>
</protein>
<reference evidence="3 4" key="1">
    <citation type="submission" date="2020-06" db="EMBL/GenBank/DDBJ databases">
        <authorList>
            <person name="Isaeva M.P."/>
            <person name="Chernysheva N.Y."/>
        </authorList>
    </citation>
    <scope>NUCLEOTIDE SEQUENCE [LARGE SCALE GENOMIC DNA]</scope>
    <source>
        <strain evidence="3 4">KMM 6746</strain>
    </source>
</reference>
<keyword evidence="1" id="KW-1133">Transmembrane helix</keyword>